<evidence type="ECO:0000256" key="1">
    <source>
        <dbReference type="SAM" id="MobiDB-lite"/>
    </source>
</evidence>
<dbReference type="AlphaFoldDB" id="A0A6C0IL20"/>
<evidence type="ECO:0000313" key="2">
    <source>
        <dbReference type="EMBL" id="QHT93888.1"/>
    </source>
</evidence>
<sequence>MSFIVCIPSYKRSQLCNDQTLTTLNKHKIDSKLIYVFVANKSEYDDYKKVLNSDFYNKLIIGKKGLVQQRDYISNYFKNVKQIVFFDDDVKKIDLTLSPRFKKSNLYIFFKSAFEDCVKYKSFIWGVYPVYNPYFRKDKAELSTSLKYIVGAFYGIINRPKLSSIKLIITRKNGQKEDVERTIKYFKNDGIVLRYNKIGFETKYYGKNGGLGTFEARLKPMKEASEKLKNKYPEYGEIKVKKTGMTEFRLKVLPSKINEDGKTNVNKKTKKNKKGKQIKNKTYKK</sequence>
<name>A0A6C0IL20_9ZZZZ</name>
<organism evidence="2">
    <name type="scientific">viral metagenome</name>
    <dbReference type="NCBI Taxonomy" id="1070528"/>
    <lineage>
        <taxon>unclassified sequences</taxon>
        <taxon>metagenomes</taxon>
        <taxon>organismal metagenomes</taxon>
    </lineage>
</organism>
<feature type="compositionally biased region" description="Basic residues" evidence="1">
    <location>
        <begin position="265"/>
        <end position="285"/>
    </location>
</feature>
<protein>
    <recommendedName>
        <fullName evidence="3">Glycosyltransferase 2-like domain-containing protein</fullName>
    </recommendedName>
</protein>
<accession>A0A6C0IL20</accession>
<feature type="region of interest" description="Disordered" evidence="1">
    <location>
        <begin position="259"/>
        <end position="285"/>
    </location>
</feature>
<evidence type="ECO:0008006" key="3">
    <source>
        <dbReference type="Google" id="ProtNLM"/>
    </source>
</evidence>
<proteinExistence type="predicted"/>
<reference evidence="2" key="1">
    <citation type="journal article" date="2020" name="Nature">
        <title>Giant virus diversity and host interactions through global metagenomics.</title>
        <authorList>
            <person name="Schulz F."/>
            <person name="Roux S."/>
            <person name="Paez-Espino D."/>
            <person name="Jungbluth S."/>
            <person name="Walsh D.A."/>
            <person name="Denef V.J."/>
            <person name="McMahon K.D."/>
            <person name="Konstantinidis K.T."/>
            <person name="Eloe-Fadrosh E.A."/>
            <person name="Kyrpides N.C."/>
            <person name="Woyke T."/>
        </authorList>
    </citation>
    <scope>NUCLEOTIDE SEQUENCE</scope>
    <source>
        <strain evidence="2">GVMAG-M-3300024258-14</strain>
    </source>
</reference>
<dbReference type="EMBL" id="MN740211">
    <property type="protein sequence ID" value="QHT93888.1"/>
    <property type="molecule type" value="Genomic_DNA"/>
</dbReference>